<dbReference type="Proteomes" id="UP000886998">
    <property type="component" value="Unassembled WGS sequence"/>
</dbReference>
<gene>
    <name evidence="1" type="ORF">TNIN_277601</name>
</gene>
<comment type="caution">
    <text evidence="1">The sequence shown here is derived from an EMBL/GenBank/DDBJ whole genome shotgun (WGS) entry which is preliminary data.</text>
</comment>
<protein>
    <submittedName>
        <fullName evidence="1">Uncharacterized protein</fullName>
    </submittedName>
</protein>
<evidence type="ECO:0000313" key="1">
    <source>
        <dbReference type="EMBL" id="GFY66209.1"/>
    </source>
</evidence>
<keyword evidence="2" id="KW-1185">Reference proteome</keyword>
<reference evidence="1" key="1">
    <citation type="submission" date="2020-08" db="EMBL/GenBank/DDBJ databases">
        <title>Multicomponent nature underlies the extraordinary mechanical properties of spider dragline silk.</title>
        <authorList>
            <person name="Kono N."/>
            <person name="Nakamura H."/>
            <person name="Mori M."/>
            <person name="Yoshida Y."/>
            <person name="Ohtoshi R."/>
            <person name="Malay A.D."/>
            <person name="Moran D.A.P."/>
            <person name="Tomita M."/>
            <person name="Numata K."/>
            <person name="Arakawa K."/>
        </authorList>
    </citation>
    <scope>NUCLEOTIDE SEQUENCE</scope>
</reference>
<sequence>MNRIPEAGTGPVIIRFHRRDCSDVYNYRGRCTSASASIPNAPQESLRYVVEFFFHKQTHYLYGRKNSRKRDGDARVSASRCGRRISFKHTNPKALQLTPLIYFRNPEGFITRLPKVSLRLIIPPPASKTTHQDSNPAVISPHILWVKCRFDQERVGNKFLKSTPSLNVSTAICSGDFADEYLAAFLRSTGALLAAKK</sequence>
<name>A0A8X6YAW0_9ARAC</name>
<evidence type="ECO:0000313" key="2">
    <source>
        <dbReference type="Proteomes" id="UP000886998"/>
    </source>
</evidence>
<accession>A0A8X6YAW0</accession>
<dbReference type="AlphaFoldDB" id="A0A8X6YAW0"/>
<proteinExistence type="predicted"/>
<dbReference type="EMBL" id="BMAV01015901">
    <property type="protein sequence ID" value="GFY66209.1"/>
    <property type="molecule type" value="Genomic_DNA"/>
</dbReference>
<organism evidence="1 2">
    <name type="scientific">Trichonephila inaurata madagascariensis</name>
    <dbReference type="NCBI Taxonomy" id="2747483"/>
    <lineage>
        <taxon>Eukaryota</taxon>
        <taxon>Metazoa</taxon>
        <taxon>Ecdysozoa</taxon>
        <taxon>Arthropoda</taxon>
        <taxon>Chelicerata</taxon>
        <taxon>Arachnida</taxon>
        <taxon>Araneae</taxon>
        <taxon>Araneomorphae</taxon>
        <taxon>Entelegynae</taxon>
        <taxon>Araneoidea</taxon>
        <taxon>Nephilidae</taxon>
        <taxon>Trichonephila</taxon>
        <taxon>Trichonephila inaurata</taxon>
    </lineage>
</organism>